<keyword evidence="4 6" id="KW-0472">Membrane</keyword>
<feature type="transmembrane region" description="Helical" evidence="6">
    <location>
        <begin position="378"/>
        <end position="401"/>
    </location>
</feature>
<dbReference type="Pfam" id="PF01566">
    <property type="entry name" value="Nramp"/>
    <property type="match status" value="1"/>
</dbReference>
<feature type="transmembrane region" description="Helical" evidence="6">
    <location>
        <begin position="205"/>
        <end position="227"/>
    </location>
</feature>
<feature type="transmembrane region" description="Helical" evidence="6">
    <location>
        <begin position="248"/>
        <end position="271"/>
    </location>
</feature>
<keyword evidence="2 6" id="KW-0812">Transmembrane</keyword>
<feature type="transmembrane region" description="Helical" evidence="6">
    <location>
        <begin position="354"/>
        <end position="372"/>
    </location>
</feature>
<dbReference type="Proteomes" id="UP000309992">
    <property type="component" value="Unassembled WGS sequence"/>
</dbReference>
<evidence type="ECO:0000256" key="2">
    <source>
        <dbReference type="ARBA" id="ARBA00022692"/>
    </source>
</evidence>
<feature type="transmembrane region" description="Helical" evidence="6">
    <location>
        <begin position="413"/>
        <end position="434"/>
    </location>
</feature>
<dbReference type="PANTHER" id="PTHR11706">
    <property type="entry name" value="SOLUTE CARRIER PROTEIN FAMILY 11 MEMBER"/>
    <property type="match status" value="1"/>
</dbReference>
<organism evidence="7 8">
    <name type="scientific">Prauserella endophytica</name>
    <dbReference type="NCBI Taxonomy" id="1592324"/>
    <lineage>
        <taxon>Bacteria</taxon>
        <taxon>Bacillati</taxon>
        <taxon>Actinomycetota</taxon>
        <taxon>Actinomycetes</taxon>
        <taxon>Pseudonocardiales</taxon>
        <taxon>Pseudonocardiaceae</taxon>
        <taxon>Prauserella</taxon>
        <taxon>Prauserella coralliicola group</taxon>
    </lineage>
</organism>
<dbReference type="NCBIfam" id="NF037982">
    <property type="entry name" value="Nramp_1"/>
    <property type="match status" value="2"/>
</dbReference>
<feature type="region of interest" description="Disordered" evidence="5">
    <location>
        <begin position="1"/>
        <end position="28"/>
    </location>
</feature>
<accession>A0ABY2RV44</accession>
<evidence type="ECO:0000313" key="7">
    <source>
        <dbReference type="EMBL" id="TKG60816.1"/>
    </source>
</evidence>
<feature type="transmembrane region" description="Helical" evidence="6">
    <location>
        <begin position="297"/>
        <end position="323"/>
    </location>
</feature>
<feature type="transmembrane region" description="Helical" evidence="6">
    <location>
        <begin position="63"/>
        <end position="87"/>
    </location>
</feature>
<comment type="subcellular location">
    <subcellularLocation>
        <location evidence="1">Membrane</location>
        <topology evidence="1">Multi-pass membrane protein</topology>
    </subcellularLocation>
</comment>
<dbReference type="EMBL" id="SWMS01000034">
    <property type="protein sequence ID" value="TKG60816.1"/>
    <property type="molecule type" value="Genomic_DNA"/>
</dbReference>
<proteinExistence type="predicted"/>
<comment type="caution">
    <text evidence="7">The sequence shown here is derived from an EMBL/GenBank/DDBJ whole genome shotgun (WGS) entry which is preliminary data.</text>
</comment>
<evidence type="ECO:0000256" key="1">
    <source>
        <dbReference type="ARBA" id="ARBA00004141"/>
    </source>
</evidence>
<evidence type="ECO:0000256" key="3">
    <source>
        <dbReference type="ARBA" id="ARBA00022989"/>
    </source>
</evidence>
<feature type="transmembrane region" description="Helical" evidence="6">
    <location>
        <begin position="99"/>
        <end position="122"/>
    </location>
</feature>
<dbReference type="PANTHER" id="PTHR11706:SF3">
    <property type="entry name" value="METAL ION TRANSPORT PROTEIN"/>
    <property type="match status" value="1"/>
</dbReference>
<gene>
    <name evidence="7" type="ORF">FCN18_34825</name>
</gene>
<feature type="transmembrane region" description="Helical" evidence="6">
    <location>
        <begin position="38"/>
        <end position="57"/>
    </location>
</feature>
<keyword evidence="3 6" id="KW-1133">Transmembrane helix</keyword>
<name>A0ABY2RV44_9PSEU</name>
<evidence type="ECO:0000256" key="6">
    <source>
        <dbReference type="SAM" id="Phobius"/>
    </source>
</evidence>
<evidence type="ECO:0000256" key="5">
    <source>
        <dbReference type="SAM" id="MobiDB-lite"/>
    </source>
</evidence>
<sequence length="442" mass="47213">MVEKSDIDPPAPLTGRTGPAEAVSNPVRPSLRQVGPGLVLAATCVGVGDMVTAIVAGEKTQHGLVWAFLVAVIIKYYVTIAIGRWNLATGKTIVQGFRAISVVAIVLVAVYAVIWGLMFGAAGPAVVGLSATAMFPVFDANTWAIIHGVAAFIIVLVGRYRVIEQIMKVCVGLMFVGMVGAALLVRPDFGSIAVGIVPRIPDGSLFYVISIIGGVGGTLTLTAYGYWVRDKGWRGREFLPMMRLDSAIGYIATAIFAISVLVIGATFLYGFGRSVDSAGGLLALAEPLRDSYGHAAYWFFLVGFWAIAFSSVLGVWSGVSYLFADLVRNVVNKGKEVDAGGEGDKAPLQKTKSYRVYLLLLTFPSIPVMLLGSPVFLVLAWVTLGAFFMPFLTIALLYLLNAKKYGVRRPGESPFSLVNIVLALSAVLFVVLMVSELIRTFS</sequence>
<evidence type="ECO:0000256" key="4">
    <source>
        <dbReference type="ARBA" id="ARBA00023136"/>
    </source>
</evidence>
<dbReference type="InterPro" id="IPR001046">
    <property type="entry name" value="NRAMP_fam"/>
</dbReference>
<feature type="transmembrane region" description="Helical" evidence="6">
    <location>
        <begin position="142"/>
        <end position="159"/>
    </location>
</feature>
<reference evidence="7 8" key="1">
    <citation type="journal article" date="2015" name="Antonie Van Leeuwenhoek">
        <title>Prauserella endophytica sp. nov., an endophytic actinobacterium isolated from Tamarix taklamakanensis.</title>
        <authorList>
            <person name="Liu J.M."/>
            <person name="Habden X."/>
            <person name="Guo L."/>
            <person name="Tuo L."/>
            <person name="Jiang Z.K."/>
            <person name="Liu S.W."/>
            <person name="Liu X.F."/>
            <person name="Chen L."/>
            <person name="Li R.F."/>
            <person name="Zhang Y.Q."/>
            <person name="Sun C.H."/>
        </authorList>
    </citation>
    <scope>NUCLEOTIDE SEQUENCE [LARGE SCALE GENOMIC DNA]</scope>
    <source>
        <strain evidence="7 8">CGMCC 4.7182</strain>
    </source>
</reference>
<keyword evidence="8" id="KW-1185">Reference proteome</keyword>
<protein>
    <submittedName>
        <fullName evidence="7">Divalent metal cation transporter</fullName>
    </submittedName>
</protein>
<evidence type="ECO:0000313" key="8">
    <source>
        <dbReference type="Proteomes" id="UP000309992"/>
    </source>
</evidence>
<feature type="transmembrane region" description="Helical" evidence="6">
    <location>
        <begin position="166"/>
        <end position="185"/>
    </location>
</feature>